<reference evidence="2 3" key="1">
    <citation type="journal article" date="2015" name="Antonie Van Leeuwenhoek">
        <title>Lampropedia puyangensis sp. nov., isolated from symptomatic bark of Populus ? euramericana canker and emended description of Lampropedia hyalina (Ehrenberg 1832) Lee et al. 2004.</title>
        <authorList>
            <person name="Li Y."/>
            <person name="Wang T."/>
            <person name="Piao C.G."/>
            <person name="Wang L.F."/>
            <person name="Tian G.Z."/>
            <person name="Zhu T.H."/>
            <person name="Guo M.W."/>
        </authorList>
    </citation>
    <scope>NUCLEOTIDE SEQUENCE [LARGE SCALE GENOMIC DNA]</scope>
    <source>
        <strain evidence="2 3">2-bin</strain>
    </source>
</reference>
<proteinExistence type="predicted"/>
<evidence type="ECO:0008006" key="4">
    <source>
        <dbReference type="Google" id="ProtNLM"/>
    </source>
</evidence>
<name>A0A4V4GR88_9BURK</name>
<comment type="caution">
    <text evidence="2">The sequence shown here is derived from an EMBL/GenBank/DDBJ whole genome shotgun (WGS) entry which is preliminary data.</text>
</comment>
<gene>
    <name evidence="2" type="ORF">E9531_10790</name>
</gene>
<feature type="chain" id="PRO_5020428968" description="DUF4148 domain-containing protein" evidence="1">
    <location>
        <begin position="20"/>
        <end position="106"/>
    </location>
</feature>
<keyword evidence="1" id="KW-0732">Signal</keyword>
<organism evidence="2 3">
    <name type="scientific">Lampropedia puyangensis</name>
    <dbReference type="NCBI Taxonomy" id="1330072"/>
    <lineage>
        <taxon>Bacteria</taxon>
        <taxon>Pseudomonadati</taxon>
        <taxon>Pseudomonadota</taxon>
        <taxon>Betaproteobacteria</taxon>
        <taxon>Burkholderiales</taxon>
        <taxon>Comamonadaceae</taxon>
        <taxon>Lampropedia</taxon>
    </lineage>
</organism>
<evidence type="ECO:0000313" key="3">
    <source>
        <dbReference type="Proteomes" id="UP000308917"/>
    </source>
</evidence>
<sequence>MISLNKVLAVVAVSISAVAGVQAQAAQPAAGIHPLFEDLSYAGSSTVNRADVQAQARQAIQNHAFRDDVSAYSEQAAASQGSALSRAQVHAEAVDAMKNDRLSVGE</sequence>
<protein>
    <recommendedName>
        <fullName evidence="4">DUF4148 domain-containing protein</fullName>
    </recommendedName>
</protein>
<dbReference type="AlphaFoldDB" id="A0A4V4GR88"/>
<accession>A0A4V4GR88</accession>
<keyword evidence="3" id="KW-1185">Reference proteome</keyword>
<evidence type="ECO:0000313" key="2">
    <source>
        <dbReference type="EMBL" id="THU00246.1"/>
    </source>
</evidence>
<evidence type="ECO:0000256" key="1">
    <source>
        <dbReference type="SAM" id="SignalP"/>
    </source>
</evidence>
<dbReference type="EMBL" id="STFG01000011">
    <property type="protein sequence ID" value="THU00246.1"/>
    <property type="molecule type" value="Genomic_DNA"/>
</dbReference>
<dbReference type="OrthoDB" id="8918735at2"/>
<dbReference type="Proteomes" id="UP000308917">
    <property type="component" value="Unassembled WGS sequence"/>
</dbReference>
<dbReference type="RefSeq" id="WP_136573770.1">
    <property type="nucleotide sequence ID" value="NZ_STFG01000011.1"/>
</dbReference>
<feature type="signal peptide" evidence="1">
    <location>
        <begin position="1"/>
        <end position="19"/>
    </location>
</feature>